<evidence type="ECO:0000256" key="1">
    <source>
        <dbReference type="PROSITE-ProRule" id="PRU00235"/>
    </source>
</evidence>
<dbReference type="PANTHER" id="PTHR46337:SF1">
    <property type="entry name" value="RCC1-LIKE G EXCHANGING FACTOR-LIKE PROTEIN"/>
    <property type="match status" value="1"/>
</dbReference>
<feature type="repeat" description="RCC1" evidence="1">
    <location>
        <begin position="411"/>
        <end position="460"/>
    </location>
</feature>
<feature type="repeat" description="RCC1" evidence="1">
    <location>
        <begin position="189"/>
        <end position="245"/>
    </location>
</feature>
<keyword evidence="4" id="KW-1185">Reference proteome</keyword>
<feature type="repeat" description="RCC1" evidence="1">
    <location>
        <begin position="127"/>
        <end position="188"/>
    </location>
</feature>
<dbReference type="InterPro" id="IPR009091">
    <property type="entry name" value="RCC1/BLIP-II"/>
</dbReference>
<dbReference type="GO" id="GO:0070131">
    <property type="term" value="P:positive regulation of mitochondrial translation"/>
    <property type="evidence" value="ECO:0007669"/>
    <property type="project" value="TreeGrafter"/>
</dbReference>
<dbReference type="GO" id="GO:0005743">
    <property type="term" value="C:mitochondrial inner membrane"/>
    <property type="evidence" value="ECO:0007669"/>
    <property type="project" value="TreeGrafter"/>
</dbReference>
<dbReference type="PROSITE" id="PS50012">
    <property type="entry name" value="RCC1_3"/>
    <property type="match status" value="6"/>
</dbReference>
<dbReference type="InterPro" id="IPR000408">
    <property type="entry name" value="Reg_chr_condens"/>
</dbReference>
<reference evidence="2 4" key="1">
    <citation type="submission" date="2024-03" db="EMBL/GenBank/DDBJ databases">
        <title>The genome assembly and annotation of the cricket Gryllus longicercus Weissman &amp; Gray.</title>
        <authorList>
            <person name="Szrajer S."/>
            <person name="Gray D."/>
            <person name="Ylla G."/>
        </authorList>
    </citation>
    <scope>NUCLEOTIDE SEQUENCE [LARGE SCALE GENOMIC DNA]</scope>
    <source>
        <strain evidence="2">DAG 2021-001</strain>
        <tissue evidence="2">Whole body minus gut</tissue>
    </source>
</reference>
<dbReference type="InterPro" id="IPR053035">
    <property type="entry name" value="Mitochondrial_GEF_domain"/>
</dbReference>
<dbReference type="PRINTS" id="PR00633">
    <property type="entry name" value="RCCNDNSATION"/>
</dbReference>
<evidence type="ECO:0000313" key="4">
    <source>
        <dbReference type="Proteomes" id="UP001378592"/>
    </source>
</evidence>
<dbReference type="SUPFAM" id="SSF50985">
    <property type="entry name" value="RCC1/BLIP-II"/>
    <property type="match status" value="1"/>
</dbReference>
<sequence>MIKYIFRRFTSCRLKYPNSIKLCAPCNFLSSSSILHVKRKYPILPEKAEDLPVFQYPVADPTDKRIYVWGLAEHGALGNHVQNRKSKVIKRHFFLPVRLQFGELHKVVDFTCGYGFTAFAVQSKGTHKVFGCGINTDSQIGYHAVKRNHPLSIILNPLPIDIPFVSPNTIRIKQVAAGRAHLLVLTETEGVYLLGNNAYGQCGRKIVESEDYSGHPIINNITHLEGDKINKIECGQDHSLFITETGKVYTCGWGADGQTGSGHYGNSYHPSQVKGDIEGEIITKVACSVDCVLALNNKGEIFGWGNSEYGQLVSPEEKVQLNAAVYLEKCRSLGKIVDIAAGGSFCMAVNEEGALFVWGFGILGKGPKVDHSLEPTNIPSTLFGQNEFEPHSKVVGIEAGIGHMAATTNSGNLYMWGHNRSGCLGLGHMDDQFFPLRVSIGASVQKVRCGVDHTVALCQPFV</sequence>
<protein>
    <submittedName>
        <fullName evidence="2">Uncharacterized protein</fullName>
    </submittedName>
</protein>
<proteinExistence type="predicted"/>
<accession>A0AAN9YTJ5</accession>
<name>A0AAN9YTJ5_9ORTH</name>
<dbReference type="GO" id="GO:0019843">
    <property type="term" value="F:rRNA binding"/>
    <property type="evidence" value="ECO:0007669"/>
    <property type="project" value="TreeGrafter"/>
</dbReference>
<dbReference type="Pfam" id="PF00415">
    <property type="entry name" value="RCC1"/>
    <property type="match status" value="3"/>
</dbReference>
<organism evidence="2 4">
    <name type="scientific">Gryllus longicercus</name>
    <dbReference type="NCBI Taxonomy" id="2509291"/>
    <lineage>
        <taxon>Eukaryota</taxon>
        <taxon>Metazoa</taxon>
        <taxon>Ecdysozoa</taxon>
        <taxon>Arthropoda</taxon>
        <taxon>Hexapoda</taxon>
        <taxon>Insecta</taxon>
        <taxon>Pterygota</taxon>
        <taxon>Neoptera</taxon>
        <taxon>Polyneoptera</taxon>
        <taxon>Orthoptera</taxon>
        <taxon>Ensifera</taxon>
        <taxon>Gryllidea</taxon>
        <taxon>Grylloidea</taxon>
        <taxon>Gryllidae</taxon>
        <taxon>Gryllinae</taxon>
        <taxon>Gryllus</taxon>
    </lineage>
</organism>
<feature type="repeat" description="RCC1" evidence="1">
    <location>
        <begin position="299"/>
        <end position="352"/>
    </location>
</feature>
<evidence type="ECO:0000313" key="3">
    <source>
        <dbReference type="EMBL" id="KAK7866555.1"/>
    </source>
</evidence>
<dbReference type="Gene3D" id="2.130.10.30">
    <property type="entry name" value="Regulator of chromosome condensation 1/beta-lactamase-inhibitor protein II"/>
    <property type="match status" value="2"/>
</dbReference>
<comment type="caution">
    <text evidence="2">The sequence shown here is derived from an EMBL/GenBank/DDBJ whole genome shotgun (WGS) entry which is preliminary data.</text>
</comment>
<gene>
    <name evidence="3" type="ORF">R5R35_010404</name>
    <name evidence="2" type="ORF">R5R35_013480</name>
</gene>
<dbReference type="PANTHER" id="PTHR46337">
    <property type="entry name" value="RCC1-LIKE G EXCHANGING FACTOR-LIKE PROTEIN"/>
    <property type="match status" value="1"/>
</dbReference>
<dbReference type="EMBL" id="JAZDUA010000143">
    <property type="protein sequence ID" value="KAK7866555.1"/>
    <property type="molecule type" value="Genomic_DNA"/>
</dbReference>
<dbReference type="AlphaFoldDB" id="A0AAN9YTJ5"/>
<dbReference type="GO" id="GO:0005085">
    <property type="term" value="F:guanyl-nucleotide exchange factor activity"/>
    <property type="evidence" value="ECO:0007669"/>
    <property type="project" value="TreeGrafter"/>
</dbReference>
<dbReference type="Pfam" id="PF13540">
    <property type="entry name" value="RCC1_2"/>
    <property type="match status" value="1"/>
</dbReference>
<feature type="repeat" description="RCC1" evidence="1">
    <location>
        <begin position="64"/>
        <end position="123"/>
    </location>
</feature>
<dbReference type="EMBL" id="JAZDUA010000930">
    <property type="protein sequence ID" value="KAK7788780.1"/>
    <property type="molecule type" value="Genomic_DNA"/>
</dbReference>
<evidence type="ECO:0000313" key="2">
    <source>
        <dbReference type="EMBL" id="KAK7788780.1"/>
    </source>
</evidence>
<feature type="repeat" description="RCC1" evidence="1">
    <location>
        <begin position="246"/>
        <end position="298"/>
    </location>
</feature>
<dbReference type="Proteomes" id="UP001378592">
    <property type="component" value="Unassembled WGS sequence"/>
</dbReference>